<dbReference type="AlphaFoldDB" id="A0A7S0R0Y7"/>
<keyword evidence="1" id="KW-0812">Transmembrane</keyword>
<evidence type="ECO:0000313" key="2">
    <source>
        <dbReference type="EMBL" id="CAD8662463.1"/>
    </source>
</evidence>
<dbReference type="Pfam" id="PF02681">
    <property type="entry name" value="DUF212"/>
    <property type="match status" value="1"/>
</dbReference>
<keyword evidence="1" id="KW-1133">Transmembrane helix</keyword>
<dbReference type="InterPro" id="IPR003832">
    <property type="entry name" value="DUF212"/>
</dbReference>
<dbReference type="PANTHER" id="PTHR31446:SF29">
    <property type="entry name" value="ACID PHOSPHATASE_VANADIUM-DEPENDENT HALOPEROXIDASE-RELATED PROTEIN"/>
    <property type="match status" value="1"/>
</dbReference>
<keyword evidence="1" id="KW-0472">Membrane</keyword>
<reference evidence="2" key="1">
    <citation type="submission" date="2021-01" db="EMBL/GenBank/DDBJ databases">
        <authorList>
            <person name="Corre E."/>
            <person name="Pelletier E."/>
            <person name="Niang G."/>
            <person name="Scheremetjew M."/>
            <person name="Finn R."/>
            <person name="Kale V."/>
            <person name="Holt S."/>
            <person name="Cochrane G."/>
            <person name="Meng A."/>
            <person name="Brown T."/>
            <person name="Cohen L."/>
        </authorList>
    </citation>
    <scope>NUCLEOTIDE SEQUENCE</scope>
    <source>
        <strain evidence="2">SAG 11-49</strain>
    </source>
</reference>
<evidence type="ECO:0000256" key="1">
    <source>
        <dbReference type="SAM" id="Phobius"/>
    </source>
</evidence>
<dbReference type="PANTHER" id="PTHR31446">
    <property type="entry name" value="ACID PHOSPHATASE/VANADIUM-DEPENDENT HALOPEROXIDASE-RELATED PROTEIN"/>
    <property type="match status" value="1"/>
</dbReference>
<organism evidence="2">
    <name type="scientific">Chlamydomonas leiostraca</name>
    <dbReference type="NCBI Taxonomy" id="1034604"/>
    <lineage>
        <taxon>Eukaryota</taxon>
        <taxon>Viridiplantae</taxon>
        <taxon>Chlorophyta</taxon>
        <taxon>core chlorophytes</taxon>
        <taxon>Chlorophyceae</taxon>
        <taxon>CS clade</taxon>
        <taxon>Chlamydomonadales</taxon>
        <taxon>Chlamydomonadaceae</taxon>
        <taxon>Chlamydomonas</taxon>
    </lineage>
</organism>
<dbReference type="EMBL" id="HBFB01000584">
    <property type="protein sequence ID" value="CAD8662463.1"/>
    <property type="molecule type" value="Transcribed_RNA"/>
</dbReference>
<name>A0A7S0R0Y7_9CHLO</name>
<proteinExistence type="predicted"/>
<feature type="transmembrane region" description="Helical" evidence="1">
    <location>
        <begin position="97"/>
        <end position="116"/>
    </location>
</feature>
<protein>
    <submittedName>
        <fullName evidence="2">Uncharacterized protein</fullName>
    </submittedName>
</protein>
<accession>A0A7S0R0Y7</accession>
<sequence>MQTAITLREASASCTTSSRPHHAYPVGVHRWSTSLAASDAPSSSSSSNIMACSPSTSATQEWTQNAQLSAAISNIAALTRRGRLDIRRIQRKAARHMRSSSPLLAMGLAVPALPGAGFSDLLANRVFMTGFAAWFVAQFAKIFTKRYKKGVWDVMAMFEPGGMPSSHSSLCAGVTTAVALTQGLGSPMFAVCVAFSVIVMYDAMGVRQHAGKQAEVLNQMINELMDNHPVGDIKLKEVLGHTPRQVLCGATLGVLVGLLFPA</sequence>
<gene>
    <name evidence="2" type="ORF">CLEI1391_LOCUS294</name>
</gene>